<comment type="caution">
    <text evidence="3">The sequence shown here is derived from an EMBL/GenBank/DDBJ whole genome shotgun (WGS) entry which is preliminary data.</text>
</comment>
<dbReference type="Gene3D" id="3.60.15.10">
    <property type="entry name" value="Ribonuclease Z/Hydroxyacylglutathione hydrolase-like"/>
    <property type="match status" value="1"/>
</dbReference>
<name>H1FRN0_SULGG</name>
<protein>
    <submittedName>
        <fullName evidence="3">Beta-lactamase domain protein</fullName>
    </submittedName>
</protein>
<gene>
    <name evidence="3" type="ORF">SMGD1_0056</name>
</gene>
<dbReference type="eggNOG" id="COG0491">
    <property type="taxonomic scope" value="Bacteria"/>
</dbReference>
<dbReference type="InterPro" id="IPR050855">
    <property type="entry name" value="NDM-1-like"/>
</dbReference>
<dbReference type="GO" id="GO:0017001">
    <property type="term" value="P:antibiotic catabolic process"/>
    <property type="evidence" value="ECO:0007669"/>
    <property type="project" value="UniProtKB-ARBA"/>
</dbReference>
<keyword evidence="4" id="KW-1185">Reference proteome</keyword>
<dbReference type="InterPro" id="IPR036866">
    <property type="entry name" value="RibonucZ/Hydroxyglut_hydro"/>
</dbReference>
<sequence length="222" mass="25450">MKEIKDLPISYVINTHTHDDHYLGNSFYNEIGVDIVGSNEFENETKLEKTRMQMNILEDAYSGTKQVFPNILVENKTISIDAKEINIESVNKKAHTKSDLLIYIPEFSTIFVGDLVFNERIPSIRDGNLKNWIEALDKIKSMDVKYIIGGHGKIVDKSSIDATYKYLTQLVDKISLALENGIDIADTVNNVSMKDFKDFKMYGSLHRQNVEIAYRMLEWSSE</sequence>
<dbReference type="AlphaFoldDB" id="H1FRN0"/>
<dbReference type="PANTHER" id="PTHR42951">
    <property type="entry name" value="METALLO-BETA-LACTAMASE DOMAIN-CONTAINING"/>
    <property type="match status" value="1"/>
</dbReference>
<dbReference type="Proteomes" id="UP000006431">
    <property type="component" value="Unassembled WGS sequence"/>
</dbReference>
<organism evidence="3 4">
    <name type="scientific">Sulfurimonas gotlandica (strain DSM 19862 / JCM 16533 / GD1)</name>
    <dbReference type="NCBI Taxonomy" id="929558"/>
    <lineage>
        <taxon>Bacteria</taxon>
        <taxon>Pseudomonadati</taxon>
        <taxon>Campylobacterota</taxon>
        <taxon>Epsilonproteobacteria</taxon>
        <taxon>Campylobacterales</taxon>
        <taxon>Sulfurimonadaceae</taxon>
        <taxon>Sulfurimonas</taxon>
    </lineage>
</organism>
<dbReference type="CDD" id="cd16282">
    <property type="entry name" value="metallo-hydrolase-like_MBL-fold"/>
    <property type="match status" value="1"/>
</dbReference>
<dbReference type="Pfam" id="PF00753">
    <property type="entry name" value="Lactamase_B"/>
    <property type="match status" value="1"/>
</dbReference>
<comment type="similarity">
    <text evidence="1">Belongs to the metallo-beta-lactamase superfamily. Class-B beta-lactamase family.</text>
</comment>
<dbReference type="PATRIC" id="fig|929558.5.peg.55"/>
<dbReference type="InterPro" id="IPR001279">
    <property type="entry name" value="Metallo-B-lactamas"/>
</dbReference>
<evidence type="ECO:0000259" key="2">
    <source>
        <dbReference type="Pfam" id="PF00753"/>
    </source>
</evidence>
<dbReference type="EMBL" id="AFRZ01000001">
    <property type="protein sequence ID" value="EHP28583.1"/>
    <property type="molecule type" value="Genomic_DNA"/>
</dbReference>
<dbReference type="HOGENOM" id="CLU_056342_0_1_7"/>
<feature type="domain" description="Metallo-beta-lactamase" evidence="2">
    <location>
        <begin position="3"/>
        <end position="151"/>
    </location>
</feature>
<dbReference type="STRING" id="929558.SMGD1_0056"/>
<evidence type="ECO:0000313" key="4">
    <source>
        <dbReference type="Proteomes" id="UP000006431"/>
    </source>
</evidence>
<accession>H1FRN0</accession>
<evidence type="ECO:0000256" key="1">
    <source>
        <dbReference type="ARBA" id="ARBA00005250"/>
    </source>
</evidence>
<reference evidence="3 4" key="1">
    <citation type="journal article" date="2012" name="Proc. Natl. Acad. Sci. U.S.A.">
        <title>Genome and physiology of a model Epsilonproteobacterium responsible for sulfide detoxification in marine oxygen depletion zones.</title>
        <authorList>
            <person name="Grote J."/>
            <person name="Schott T."/>
            <person name="Bruckner C.G."/>
            <person name="Glockner F.O."/>
            <person name="Jost G."/>
            <person name="Teeling H."/>
            <person name="Labrenz M."/>
            <person name="Jurgens K."/>
        </authorList>
    </citation>
    <scope>NUCLEOTIDE SEQUENCE [LARGE SCALE GENOMIC DNA]</scope>
    <source>
        <strain evidence="3 4">GD1</strain>
    </source>
</reference>
<dbReference type="PANTHER" id="PTHR42951:SF4">
    <property type="entry name" value="ACYL-COENZYME A THIOESTERASE MBLAC2"/>
    <property type="match status" value="1"/>
</dbReference>
<proteinExistence type="inferred from homology"/>
<dbReference type="SUPFAM" id="SSF56281">
    <property type="entry name" value="Metallo-hydrolase/oxidoreductase"/>
    <property type="match status" value="1"/>
</dbReference>
<evidence type="ECO:0000313" key="3">
    <source>
        <dbReference type="EMBL" id="EHP28583.1"/>
    </source>
</evidence>